<evidence type="ECO:0000256" key="2">
    <source>
        <dbReference type="SAM" id="Phobius"/>
    </source>
</evidence>
<comment type="caution">
    <text evidence="4">The sequence shown here is derived from an EMBL/GenBank/DDBJ whole genome shotgun (WGS) entry which is preliminary data.</text>
</comment>
<feature type="region of interest" description="Disordered" evidence="1">
    <location>
        <begin position="523"/>
        <end position="543"/>
    </location>
</feature>
<feature type="compositionally biased region" description="Low complexity" evidence="1">
    <location>
        <begin position="532"/>
        <end position="543"/>
    </location>
</feature>
<keyword evidence="2" id="KW-0812">Transmembrane</keyword>
<organism evidence="4 5">
    <name type="scientific">Vermiconidia calcicola</name>
    <dbReference type="NCBI Taxonomy" id="1690605"/>
    <lineage>
        <taxon>Eukaryota</taxon>
        <taxon>Fungi</taxon>
        <taxon>Dikarya</taxon>
        <taxon>Ascomycota</taxon>
        <taxon>Pezizomycotina</taxon>
        <taxon>Dothideomycetes</taxon>
        <taxon>Dothideomycetidae</taxon>
        <taxon>Mycosphaerellales</taxon>
        <taxon>Extremaceae</taxon>
        <taxon>Vermiconidia</taxon>
    </lineage>
</organism>
<reference evidence="4 5" key="1">
    <citation type="submission" date="2023-06" db="EMBL/GenBank/DDBJ databases">
        <title>Black Yeasts Isolated from many extreme environments.</title>
        <authorList>
            <person name="Coleine C."/>
            <person name="Stajich J.E."/>
            <person name="Selbmann L."/>
        </authorList>
    </citation>
    <scope>NUCLEOTIDE SEQUENCE [LARGE SCALE GENOMIC DNA]</scope>
    <source>
        <strain evidence="4 5">CCFEE 5887</strain>
    </source>
</reference>
<name>A0AAV9PR99_9PEZI</name>
<dbReference type="InterPro" id="IPR039535">
    <property type="entry name" value="ASST-like"/>
</dbReference>
<evidence type="ECO:0000256" key="1">
    <source>
        <dbReference type="SAM" id="MobiDB-lite"/>
    </source>
</evidence>
<dbReference type="PANTHER" id="PTHR35340:SF8">
    <property type="entry name" value="ASST-DOMAIN-CONTAINING PROTEIN"/>
    <property type="match status" value="1"/>
</dbReference>
<evidence type="ECO:0008006" key="6">
    <source>
        <dbReference type="Google" id="ProtNLM"/>
    </source>
</evidence>
<sequence length="605" mass="67896">MLFPTTVSLITSLCISFVGAINPSNANEISHGSDLLSFITRPEIRAPRWNVTKHHPDLITPGYWFVGPYTNWATVPERSEYLPFQVGPHIYDENGDLVWSGADLAHNRNAFDFRTFEANGSSHLSYVLHYSERPNDEEQHGLGVYLDSSFRRKGRVTHDIGIEFNFHEFDLRNDGKTALYIFTDRPVKKDPISGKSGWVSHDCLSELDMVTNTNKFYWCPLDHGVTLNETYHQIPDMSSITEGGPWDFFHANSIDKFGDGDYLYSGRHANTVYRVNHTDSSIVWRLGGKISDFSMDFNFSSQHHATIHSENGSTVILTLLDNAADDKERQPNTAKTSSAKMVELDTETMTAKLLNEWYRPDGKISDKRGNVNMMPNGNVFVAWSDSGYMTEHTSTPDKKLVLEASFASSRFSTYRAYKSNFTGTPIEPPAMKAFGIQSDSDSSYAMTSFYISWNGATEVKSWKFYGAQNRTHQESFECIGTANKTGFETTFSEKGTWKYVYAQALAANGSTLAKSNVERTSVWPGSSAKAKTQPTTGTQGSSGIASTVKSQLKHMSSAAVAGWVFLIMLMLQVAVIVFLYRYPRRPRFSREGDQVELLSKTEYAD</sequence>
<feature type="chain" id="PRO_5043384523" description="ASST-domain-containing protein" evidence="3">
    <location>
        <begin position="21"/>
        <end position="605"/>
    </location>
</feature>
<feature type="signal peptide" evidence="3">
    <location>
        <begin position="1"/>
        <end position="20"/>
    </location>
</feature>
<proteinExistence type="predicted"/>
<keyword evidence="2" id="KW-0472">Membrane</keyword>
<dbReference type="AlphaFoldDB" id="A0AAV9PR99"/>
<gene>
    <name evidence="4" type="ORF">LTR25_010715</name>
</gene>
<evidence type="ECO:0000313" key="4">
    <source>
        <dbReference type="EMBL" id="KAK5528049.1"/>
    </source>
</evidence>
<keyword evidence="3" id="KW-0732">Signal</keyword>
<dbReference type="InterPro" id="IPR011047">
    <property type="entry name" value="Quinoprotein_ADH-like_sf"/>
</dbReference>
<protein>
    <recommendedName>
        <fullName evidence="6">ASST-domain-containing protein</fullName>
    </recommendedName>
</protein>
<evidence type="ECO:0000313" key="5">
    <source>
        <dbReference type="Proteomes" id="UP001345827"/>
    </source>
</evidence>
<keyword evidence="5" id="KW-1185">Reference proteome</keyword>
<dbReference type="PANTHER" id="PTHR35340">
    <property type="entry name" value="PQQ ENZYME REPEAT PROTEIN-RELATED"/>
    <property type="match status" value="1"/>
</dbReference>
<dbReference type="Proteomes" id="UP001345827">
    <property type="component" value="Unassembled WGS sequence"/>
</dbReference>
<keyword evidence="2" id="KW-1133">Transmembrane helix</keyword>
<evidence type="ECO:0000256" key="3">
    <source>
        <dbReference type="SAM" id="SignalP"/>
    </source>
</evidence>
<dbReference type="Pfam" id="PF14269">
    <property type="entry name" value="Arylsulfotran_2"/>
    <property type="match status" value="1"/>
</dbReference>
<dbReference type="EMBL" id="JAXLQG010000029">
    <property type="protein sequence ID" value="KAK5528049.1"/>
    <property type="molecule type" value="Genomic_DNA"/>
</dbReference>
<dbReference type="SUPFAM" id="SSF50998">
    <property type="entry name" value="Quinoprotein alcohol dehydrogenase-like"/>
    <property type="match status" value="1"/>
</dbReference>
<feature type="transmembrane region" description="Helical" evidence="2">
    <location>
        <begin position="560"/>
        <end position="580"/>
    </location>
</feature>
<dbReference type="InterPro" id="IPR053143">
    <property type="entry name" value="Arylsulfate_ST"/>
</dbReference>
<accession>A0AAV9PR99</accession>